<evidence type="ECO:0000256" key="2">
    <source>
        <dbReference type="ARBA" id="ARBA00022692"/>
    </source>
</evidence>
<keyword evidence="4 5" id="KW-0472">Membrane</keyword>
<dbReference type="AlphaFoldDB" id="A0A1L8D8R3"/>
<feature type="domain" description="MARVEL" evidence="7">
    <location>
        <begin position="1"/>
        <end position="139"/>
    </location>
</feature>
<dbReference type="GO" id="GO:0016020">
    <property type="term" value="C:membrane"/>
    <property type="evidence" value="ECO:0007669"/>
    <property type="project" value="UniProtKB-SubCell"/>
</dbReference>
<accession>A0A1L8D8R3</accession>
<organism evidence="8">
    <name type="scientific">Nyssomyia neivai</name>
    <dbReference type="NCBI Taxonomy" id="330878"/>
    <lineage>
        <taxon>Eukaryota</taxon>
        <taxon>Metazoa</taxon>
        <taxon>Ecdysozoa</taxon>
        <taxon>Arthropoda</taxon>
        <taxon>Hexapoda</taxon>
        <taxon>Insecta</taxon>
        <taxon>Pterygota</taxon>
        <taxon>Neoptera</taxon>
        <taxon>Endopterygota</taxon>
        <taxon>Diptera</taxon>
        <taxon>Nematocera</taxon>
        <taxon>Psychodoidea</taxon>
        <taxon>Psychodidae</taxon>
        <taxon>Nyssomyia</taxon>
    </lineage>
</organism>
<dbReference type="InterPro" id="IPR008253">
    <property type="entry name" value="Marvel"/>
</dbReference>
<evidence type="ECO:0000256" key="5">
    <source>
        <dbReference type="PROSITE-ProRule" id="PRU00581"/>
    </source>
</evidence>
<feature type="transmembrane region" description="Helical" evidence="6">
    <location>
        <begin position="42"/>
        <end position="66"/>
    </location>
</feature>
<keyword evidence="3 6" id="KW-1133">Transmembrane helix</keyword>
<comment type="subcellular location">
    <subcellularLocation>
        <location evidence="1">Membrane</location>
        <topology evidence="1">Multi-pass membrane protein</topology>
    </subcellularLocation>
</comment>
<evidence type="ECO:0000313" key="8">
    <source>
        <dbReference type="EMBL" id="JAV02843.1"/>
    </source>
</evidence>
<proteinExistence type="predicted"/>
<evidence type="ECO:0000256" key="4">
    <source>
        <dbReference type="ARBA" id="ARBA00023136"/>
    </source>
</evidence>
<dbReference type="PANTHER" id="PTHR22776:SF92">
    <property type="entry name" value="LD04844P"/>
    <property type="match status" value="1"/>
</dbReference>
<evidence type="ECO:0000259" key="7">
    <source>
        <dbReference type="PROSITE" id="PS51225"/>
    </source>
</evidence>
<protein>
    <recommendedName>
        <fullName evidence="7">MARVEL domain-containing protein</fullName>
    </recommendedName>
</protein>
<evidence type="ECO:0000256" key="1">
    <source>
        <dbReference type="ARBA" id="ARBA00004141"/>
    </source>
</evidence>
<feature type="transmembrane region" description="Helical" evidence="6">
    <location>
        <begin position="7"/>
        <end position="27"/>
    </location>
</feature>
<feature type="transmembrane region" description="Helical" evidence="6">
    <location>
        <begin position="112"/>
        <end position="134"/>
    </location>
</feature>
<sequence length="141" mass="15419">MKTFPGLLKLAQLILGAVVVGILGYYIRRYNYLASVSASELFFFTIAVAFLIGTFCLLLSCLISLSTGGIISKTIYELIYHSIAFVLYLAASIAFLVQVVNKTSSIYAVYDWYLAASIIGLVVSGLYLISAFLAQKSYRGI</sequence>
<evidence type="ECO:0000256" key="3">
    <source>
        <dbReference type="ARBA" id="ARBA00022989"/>
    </source>
</evidence>
<dbReference type="Pfam" id="PF01284">
    <property type="entry name" value="MARVEL"/>
    <property type="match status" value="1"/>
</dbReference>
<reference evidence="8" key="1">
    <citation type="submission" date="2016-12" db="EMBL/GenBank/DDBJ databases">
        <title>An insight into the sialome and mialome of the sand fly, Nyssomyia neivai.</title>
        <authorList>
            <person name="Sebastian V."/>
            <person name="Goulart T.M."/>
            <person name="Oliveira W."/>
            <person name="Calvo E."/>
            <person name="Oliveira L.F."/>
            <person name="Pinto M.C."/>
            <person name="Rosselino A.M."/>
            <person name="Ribeiro J.M."/>
        </authorList>
    </citation>
    <scope>NUCLEOTIDE SEQUENCE</scope>
</reference>
<dbReference type="InterPro" id="IPR050578">
    <property type="entry name" value="MARVEL-CKLF_proteins"/>
</dbReference>
<dbReference type="PANTHER" id="PTHR22776">
    <property type="entry name" value="MARVEL-CONTAINING POTENTIAL LIPID RAFT-ASSOCIATED PROTEIN"/>
    <property type="match status" value="1"/>
</dbReference>
<evidence type="ECO:0000256" key="6">
    <source>
        <dbReference type="SAM" id="Phobius"/>
    </source>
</evidence>
<dbReference type="PROSITE" id="PS51225">
    <property type="entry name" value="MARVEL"/>
    <property type="match status" value="1"/>
</dbReference>
<dbReference type="EMBL" id="GFDF01011241">
    <property type="protein sequence ID" value="JAV02843.1"/>
    <property type="molecule type" value="Transcribed_RNA"/>
</dbReference>
<name>A0A1L8D8R3_9DIPT</name>
<feature type="transmembrane region" description="Helical" evidence="6">
    <location>
        <begin position="78"/>
        <end position="100"/>
    </location>
</feature>
<keyword evidence="2 5" id="KW-0812">Transmembrane</keyword>